<dbReference type="AlphaFoldDB" id="A0A2M8QD57"/>
<keyword evidence="3 5" id="KW-0689">Ribosomal protein</keyword>
<dbReference type="PANTHER" id="PTHR15892:SF2">
    <property type="entry name" value="LARGE RIBOSOMAL SUBUNIT PROTEIN UL30M"/>
    <property type="match status" value="1"/>
</dbReference>
<dbReference type="InterPro" id="IPR016082">
    <property type="entry name" value="Ribosomal_uL30_ferredoxin-like"/>
</dbReference>
<comment type="caution">
    <text evidence="7">The sequence shown here is derived from an EMBL/GenBank/DDBJ whole genome shotgun (WGS) entry which is preliminary data.</text>
</comment>
<dbReference type="GO" id="GO:0006412">
    <property type="term" value="P:translation"/>
    <property type="evidence" value="ECO:0007669"/>
    <property type="project" value="UniProtKB-UniRule"/>
</dbReference>
<evidence type="ECO:0000256" key="4">
    <source>
        <dbReference type="ARBA" id="ARBA00023274"/>
    </source>
</evidence>
<dbReference type="CDD" id="cd01658">
    <property type="entry name" value="Ribosomal_L30"/>
    <property type="match status" value="1"/>
</dbReference>
<protein>
    <recommendedName>
        <fullName evidence="5">Large ribosomal subunit protein uL30</fullName>
    </recommendedName>
</protein>
<dbReference type="GO" id="GO:0022625">
    <property type="term" value="C:cytosolic large ribosomal subunit"/>
    <property type="evidence" value="ECO:0007669"/>
    <property type="project" value="TreeGrafter"/>
</dbReference>
<dbReference type="InterPro" id="IPR036919">
    <property type="entry name" value="Ribo_uL30_ferredoxin-like_sf"/>
</dbReference>
<dbReference type="PANTHER" id="PTHR15892">
    <property type="entry name" value="MITOCHONDRIAL RIBOSOMAL PROTEIN L30"/>
    <property type="match status" value="1"/>
</dbReference>
<evidence type="ECO:0000256" key="3">
    <source>
        <dbReference type="ARBA" id="ARBA00022980"/>
    </source>
</evidence>
<comment type="subunit">
    <text evidence="2 5">Part of the 50S ribosomal subunit.</text>
</comment>
<evidence type="ECO:0000313" key="7">
    <source>
        <dbReference type="EMBL" id="PJF47746.1"/>
    </source>
</evidence>
<accession>A0A2M8QD57</accession>
<evidence type="ECO:0000256" key="2">
    <source>
        <dbReference type="ARBA" id="ARBA00011838"/>
    </source>
</evidence>
<gene>
    <name evidence="5" type="primary">rpmD</name>
    <name evidence="7" type="ORF">CUN48_07000</name>
</gene>
<dbReference type="EMBL" id="PGTN01000036">
    <property type="protein sequence ID" value="PJF47746.1"/>
    <property type="molecule type" value="Genomic_DNA"/>
</dbReference>
<dbReference type="HAMAP" id="MF_01371_B">
    <property type="entry name" value="Ribosomal_uL30_B"/>
    <property type="match status" value="1"/>
</dbReference>
<dbReference type="GO" id="GO:0003735">
    <property type="term" value="F:structural constituent of ribosome"/>
    <property type="evidence" value="ECO:0007669"/>
    <property type="project" value="InterPro"/>
</dbReference>
<reference evidence="7 8" key="1">
    <citation type="submission" date="2017-11" db="EMBL/GenBank/DDBJ databases">
        <title>Evolution of Phototrophy in the Chloroflexi Phylum Driven by Horizontal Gene Transfer.</title>
        <authorList>
            <person name="Ward L.M."/>
            <person name="Hemp J."/>
            <person name="Shih P.M."/>
            <person name="Mcglynn S.E."/>
            <person name="Fischer W."/>
        </authorList>
    </citation>
    <scope>NUCLEOTIDE SEQUENCE [LARGE SCALE GENOMIC DNA]</scope>
    <source>
        <strain evidence="7">JP3_7</strain>
    </source>
</reference>
<proteinExistence type="inferred from homology"/>
<sequence length="66" mass="7390">MAATTTDAGSKRITVKWVKSAIGYDVRQKRTLKALGFRKLGQVVQHDDTPQIRGMLNVVKHLVEVK</sequence>
<comment type="similarity">
    <text evidence="1 5">Belongs to the universal ribosomal protein uL30 family.</text>
</comment>
<organism evidence="7 8">
    <name type="scientific">Candidatus Thermofonsia Clade 3 bacterium</name>
    <dbReference type="NCBI Taxonomy" id="2364212"/>
    <lineage>
        <taxon>Bacteria</taxon>
        <taxon>Bacillati</taxon>
        <taxon>Chloroflexota</taxon>
        <taxon>Candidatus Thermofontia</taxon>
        <taxon>Candidatus Thermofonsia Clade 3</taxon>
    </lineage>
</organism>
<feature type="domain" description="Large ribosomal subunit protein uL30-like ferredoxin-like fold" evidence="6">
    <location>
        <begin position="14"/>
        <end position="63"/>
    </location>
</feature>
<name>A0A2M8QD57_9CHLR</name>
<dbReference type="Gene3D" id="3.30.1390.20">
    <property type="entry name" value="Ribosomal protein L30, ferredoxin-like fold domain"/>
    <property type="match status" value="1"/>
</dbReference>
<evidence type="ECO:0000256" key="1">
    <source>
        <dbReference type="ARBA" id="ARBA00007594"/>
    </source>
</evidence>
<dbReference type="Proteomes" id="UP000230790">
    <property type="component" value="Unassembled WGS sequence"/>
</dbReference>
<evidence type="ECO:0000259" key="6">
    <source>
        <dbReference type="Pfam" id="PF00327"/>
    </source>
</evidence>
<dbReference type="SUPFAM" id="SSF55129">
    <property type="entry name" value="Ribosomal protein L30p/L7e"/>
    <property type="match status" value="1"/>
</dbReference>
<keyword evidence="4 5" id="KW-0687">Ribonucleoprotein</keyword>
<evidence type="ECO:0000256" key="5">
    <source>
        <dbReference type="HAMAP-Rule" id="MF_01371"/>
    </source>
</evidence>
<dbReference type="InterPro" id="IPR005996">
    <property type="entry name" value="Ribosomal_uL30_bac-type"/>
</dbReference>
<dbReference type="NCBIfam" id="TIGR01308">
    <property type="entry name" value="rpmD_bact"/>
    <property type="match status" value="1"/>
</dbReference>
<dbReference type="Pfam" id="PF00327">
    <property type="entry name" value="Ribosomal_L30"/>
    <property type="match status" value="1"/>
</dbReference>
<dbReference type="PIRSF" id="PIRSF002211">
    <property type="entry name" value="Ribosomal_L30_bac-type"/>
    <property type="match status" value="1"/>
</dbReference>
<evidence type="ECO:0000313" key="8">
    <source>
        <dbReference type="Proteomes" id="UP000230790"/>
    </source>
</evidence>